<dbReference type="Pfam" id="PF05739">
    <property type="entry name" value="SNARE"/>
    <property type="match status" value="1"/>
</dbReference>
<evidence type="ECO:0000259" key="5">
    <source>
        <dbReference type="PROSITE" id="PS50192"/>
    </source>
</evidence>
<name>A0A4Y1R1S3_PRUDU</name>
<comment type="similarity">
    <text evidence="1">Belongs to the syntaxin family.</text>
</comment>
<dbReference type="GO" id="GO:0000149">
    <property type="term" value="F:SNARE binding"/>
    <property type="evidence" value="ECO:0007669"/>
    <property type="project" value="TreeGrafter"/>
</dbReference>
<dbReference type="GO" id="GO:0006888">
    <property type="term" value="P:endoplasmic reticulum to Golgi vesicle-mediated transport"/>
    <property type="evidence" value="ECO:0007669"/>
    <property type="project" value="TreeGrafter"/>
</dbReference>
<dbReference type="AlphaFoldDB" id="A0A4Y1R1S3"/>
<dbReference type="SMART" id="SM00397">
    <property type="entry name" value="t_SNARE"/>
    <property type="match status" value="1"/>
</dbReference>
<sequence>MSMRQGTRLQGLGSKQSVPADLRFAGDPTTDKRPIPIFPSLSLDRFPSEACRFQWPSRTVIGPRSSDHCPRPSRKSEESQPFSNLRMSHLRPNLRDPPLLDPNSTRRLPESGWGYRKPLRRSQGSPNSSMFDDPIMEIQELTALVKNDITALNVALTDLQNIQRMEIADGIYSQDKVVHSTAVCDDLKSKLMRATKQLQDVLTTRTENIKAHENRKQIFSTNASRDNPFRQPAKSVTEPAPWSTTTSAPGNLQPSPLPSNEVQAGSQLRRRLAVDNPPSQQMEMSMLQQVVPRQENYTQSRAVALHNVESTISELSGIFTHLATMVAQQGELAIRIDDNMEESLANVEGAHNALLRNLNRISSNRWLIIKIFAILVFFLLVFIFFVA</sequence>
<dbReference type="SUPFAM" id="SSF47661">
    <property type="entry name" value="t-snare proteins"/>
    <property type="match status" value="1"/>
</dbReference>
<feature type="region of interest" description="Disordered" evidence="3">
    <location>
        <begin position="1"/>
        <end position="35"/>
    </location>
</feature>
<feature type="compositionally biased region" description="Polar residues" evidence="3">
    <location>
        <begin position="242"/>
        <end position="266"/>
    </location>
</feature>
<gene>
    <name evidence="6" type="ORF">Prudu_007347</name>
</gene>
<feature type="domain" description="T-SNARE coiled-coil homology" evidence="5">
    <location>
        <begin position="295"/>
        <end position="357"/>
    </location>
</feature>
<dbReference type="InterPro" id="IPR045242">
    <property type="entry name" value="Syntaxin"/>
</dbReference>
<keyword evidence="4" id="KW-1133">Transmembrane helix</keyword>
<dbReference type="GO" id="GO:0006886">
    <property type="term" value="P:intracellular protein transport"/>
    <property type="evidence" value="ECO:0007669"/>
    <property type="project" value="InterPro"/>
</dbReference>
<feature type="region of interest" description="Disordered" evidence="3">
    <location>
        <begin position="61"/>
        <end position="130"/>
    </location>
</feature>
<dbReference type="InterPro" id="IPR010989">
    <property type="entry name" value="SNARE"/>
</dbReference>
<dbReference type="GO" id="GO:0000139">
    <property type="term" value="C:Golgi membrane"/>
    <property type="evidence" value="ECO:0007669"/>
    <property type="project" value="TreeGrafter"/>
</dbReference>
<feature type="compositionally biased region" description="Polar residues" evidence="3">
    <location>
        <begin position="1"/>
        <end position="17"/>
    </location>
</feature>
<feature type="compositionally biased region" description="Basic and acidic residues" evidence="3">
    <location>
        <begin position="65"/>
        <end position="78"/>
    </location>
</feature>
<dbReference type="EMBL" id="AP019298">
    <property type="protein sequence ID" value="BBG98045.1"/>
    <property type="molecule type" value="Genomic_DNA"/>
</dbReference>
<dbReference type="PROSITE" id="PS50192">
    <property type="entry name" value="T_SNARE"/>
    <property type="match status" value="1"/>
</dbReference>
<evidence type="ECO:0000256" key="2">
    <source>
        <dbReference type="ARBA" id="ARBA00022927"/>
    </source>
</evidence>
<organism evidence="6">
    <name type="scientific">Prunus dulcis</name>
    <name type="common">Almond</name>
    <name type="synonym">Amygdalus dulcis</name>
    <dbReference type="NCBI Taxonomy" id="3755"/>
    <lineage>
        <taxon>Eukaryota</taxon>
        <taxon>Viridiplantae</taxon>
        <taxon>Streptophyta</taxon>
        <taxon>Embryophyta</taxon>
        <taxon>Tracheophyta</taxon>
        <taxon>Spermatophyta</taxon>
        <taxon>Magnoliopsida</taxon>
        <taxon>eudicotyledons</taxon>
        <taxon>Gunneridae</taxon>
        <taxon>Pentapetalae</taxon>
        <taxon>rosids</taxon>
        <taxon>fabids</taxon>
        <taxon>Rosales</taxon>
        <taxon>Rosaceae</taxon>
        <taxon>Amygdaloideae</taxon>
        <taxon>Amygdaleae</taxon>
        <taxon>Prunus</taxon>
    </lineage>
</organism>
<accession>A0A4Y1R1S3</accession>
<dbReference type="PROSITE" id="PS00914">
    <property type="entry name" value="SYNTAXIN"/>
    <property type="match status" value="1"/>
</dbReference>
<feature type="region of interest" description="Disordered" evidence="3">
    <location>
        <begin position="212"/>
        <end position="266"/>
    </location>
</feature>
<proteinExistence type="inferred from homology"/>
<dbReference type="InterPro" id="IPR000727">
    <property type="entry name" value="T_SNARE_dom"/>
</dbReference>
<keyword evidence="2" id="KW-0653">Protein transport</keyword>
<dbReference type="PANTHER" id="PTHR19957">
    <property type="entry name" value="SYNTAXIN"/>
    <property type="match status" value="1"/>
</dbReference>
<evidence type="ECO:0000256" key="1">
    <source>
        <dbReference type="ARBA" id="ARBA00009063"/>
    </source>
</evidence>
<protein>
    <submittedName>
        <fullName evidence="6">Syntaxin of plants 31</fullName>
    </submittedName>
</protein>
<feature type="transmembrane region" description="Helical" evidence="4">
    <location>
        <begin position="366"/>
        <end position="386"/>
    </location>
</feature>
<keyword evidence="2" id="KW-0813">Transport</keyword>
<dbReference type="GO" id="GO:0031201">
    <property type="term" value="C:SNARE complex"/>
    <property type="evidence" value="ECO:0007669"/>
    <property type="project" value="TreeGrafter"/>
</dbReference>
<dbReference type="GO" id="GO:0048278">
    <property type="term" value="P:vesicle docking"/>
    <property type="evidence" value="ECO:0007669"/>
    <property type="project" value="TreeGrafter"/>
</dbReference>
<dbReference type="Gene3D" id="1.20.58.70">
    <property type="match status" value="1"/>
</dbReference>
<evidence type="ECO:0000313" key="6">
    <source>
        <dbReference type="EMBL" id="BBG98045.1"/>
    </source>
</evidence>
<evidence type="ECO:0000256" key="3">
    <source>
        <dbReference type="SAM" id="MobiDB-lite"/>
    </source>
</evidence>
<reference evidence="6" key="1">
    <citation type="journal article" date="2019" name="Science">
        <title>Mutation of a bHLH transcription factor allowed almond domestication.</title>
        <authorList>
            <person name="Sanchez-Perez R."/>
            <person name="Pavan S."/>
            <person name="Mazzeo R."/>
            <person name="Moldovan C."/>
            <person name="Aiese Cigliano R."/>
            <person name="Del Cueto J."/>
            <person name="Ricciardi F."/>
            <person name="Lotti C."/>
            <person name="Ricciardi L."/>
            <person name="Dicenta F."/>
            <person name="Lopez-Marques R.L."/>
            <person name="Lindberg Moller B."/>
        </authorList>
    </citation>
    <scope>NUCLEOTIDE SEQUENCE</scope>
</reference>
<keyword evidence="4" id="KW-0812">Transmembrane</keyword>
<evidence type="ECO:0000256" key="4">
    <source>
        <dbReference type="SAM" id="Phobius"/>
    </source>
</evidence>
<dbReference type="CDD" id="cd15844">
    <property type="entry name" value="SNARE_syntaxin5"/>
    <property type="match status" value="1"/>
</dbReference>
<keyword evidence="4" id="KW-0472">Membrane</keyword>
<dbReference type="GO" id="GO:0006906">
    <property type="term" value="P:vesicle fusion"/>
    <property type="evidence" value="ECO:0007669"/>
    <property type="project" value="TreeGrafter"/>
</dbReference>
<dbReference type="InterPro" id="IPR006012">
    <property type="entry name" value="Syntaxin/epimorphin_CS"/>
</dbReference>
<dbReference type="PANTHER" id="PTHR19957:SF228">
    <property type="entry name" value="SYNTAXIN-31"/>
    <property type="match status" value="1"/>
</dbReference>
<dbReference type="GO" id="GO:0005484">
    <property type="term" value="F:SNAP receptor activity"/>
    <property type="evidence" value="ECO:0007669"/>
    <property type="project" value="InterPro"/>
</dbReference>